<proteinExistence type="predicted"/>
<evidence type="ECO:0000313" key="3">
    <source>
        <dbReference type="Proteomes" id="UP001212326"/>
    </source>
</evidence>
<feature type="region of interest" description="Disordered" evidence="1">
    <location>
        <begin position="75"/>
        <end position="118"/>
    </location>
</feature>
<keyword evidence="3" id="KW-1185">Reference proteome</keyword>
<dbReference type="InterPro" id="IPR012338">
    <property type="entry name" value="Beta-lactam/transpept-like"/>
</dbReference>
<name>A0ABY7NUZ9_9ACTN</name>
<sequence length="118" mass="12506">MLLHGQTVIDFALGEESPGMPPTADSVVPWFSVSKLPATLAFAIARAIARAFARAWARAWELGLPSPDDLVRDHLPEFTGVGRTPSGSGLCGATPRRSGPPTGPRTTPSSRAGTRWSR</sequence>
<evidence type="ECO:0008006" key="4">
    <source>
        <dbReference type="Google" id="ProtNLM"/>
    </source>
</evidence>
<accession>A0ABY7NUZ9</accession>
<dbReference type="RefSeq" id="WP_270079994.1">
    <property type="nucleotide sequence ID" value="NZ_CP115300.1"/>
</dbReference>
<dbReference type="SUPFAM" id="SSF56601">
    <property type="entry name" value="beta-lactamase/transpeptidase-like"/>
    <property type="match status" value="1"/>
</dbReference>
<dbReference type="Proteomes" id="UP001212326">
    <property type="component" value="Chromosome"/>
</dbReference>
<protein>
    <recommendedName>
        <fullName evidence="4">Beta-lactamase-related domain-containing protein</fullName>
    </recommendedName>
</protein>
<evidence type="ECO:0000256" key="1">
    <source>
        <dbReference type="SAM" id="MobiDB-lite"/>
    </source>
</evidence>
<dbReference type="Gene3D" id="3.40.710.10">
    <property type="entry name" value="DD-peptidase/beta-lactamase superfamily"/>
    <property type="match status" value="1"/>
</dbReference>
<evidence type="ECO:0000313" key="2">
    <source>
        <dbReference type="EMBL" id="WBO62045.1"/>
    </source>
</evidence>
<reference evidence="2 3" key="1">
    <citation type="submission" date="2022-12" db="EMBL/GenBank/DDBJ databases">
        <authorList>
            <person name="Mo P."/>
        </authorList>
    </citation>
    <scope>NUCLEOTIDE SEQUENCE [LARGE SCALE GENOMIC DNA]</scope>
    <source>
        <strain evidence="2 3">HUAS 2-6</strain>
    </source>
</reference>
<dbReference type="EMBL" id="CP115300">
    <property type="protein sequence ID" value="WBO62045.1"/>
    <property type="molecule type" value="Genomic_DNA"/>
</dbReference>
<gene>
    <name evidence="2" type="ORF">O1G22_03945</name>
</gene>
<organism evidence="2 3">
    <name type="scientific">Streptomyces camelliae</name>
    <dbReference type="NCBI Taxonomy" id="3004093"/>
    <lineage>
        <taxon>Bacteria</taxon>
        <taxon>Bacillati</taxon>
        <taxon>Actinomycetota</taxon>
        <taxon>Actinomycetes</taxon>
        <taxon>Kitasatosporales</taxon>
        <taxon>Streptomycetaceae</taxon>
        <taxon>Streptomyces</taxon>
    </lineage>
</organism>
<feature type="compositionally biased region" description="Low complexity" evidence="1">
    <location>
        <begin position="94"/>
        <end position="111"/>
    </location>
</feature>